<dbReference type="PANTHER" id="PTHR43283">
    <property type="entry name" value="BETA-LACTAMASE-RELATED"/>
    <property type="match status" value="1"/>
</dbReference>
<evidence type="ECO:0000259" key="3">
    <source>
        <dbReference type="Pfam" id="PF00144"/>
    </source>
</evidence>
<organism evidence="4 5">
    <name type="scientific">Polytolypa hystricis (strain UAMH7299)</name>
    <dbReference type="NCBI Taxonomy" id="1447883"/>
    <lineage>
        <taxon>Eukaryota</taxon>
        <taxon>Fungi</taxon>
        <taxon>Dikarya</taxon>
        <taxon>Ascomycota</taxon>
        <taxon>Pezizomycotina</taxon>
        <taxon>Eurotiomycetes</taxon>
        <taxon>Eurotiomycetidae</taxon>
        <taxon>Onygenales</taxon>
        <taxon>Onygenales incertae sedis</taxon>
        <taxon>Polytolypa</taxon>
    </lineage>
</organism>
<reference evidence="4 5" key="1">
    <citation type="submission" date="2017-10" db="EMBL/GenBank/DDBJ databases">
        <title>Comparative genomics in systemic dimorphic fungi from Ajellomycetaceae.</title>
        <authorList>
            <person name="Munoz J.F."/>
            <person name="Mcewen J.G."/>
            <person name="Clay O.K."/>
            <person name="Cuomo C.A."/>
        </authorList>
    </citation>
    <scope>NUCLEOTIDE SEQUENCE [LARGE SCALE GENOMIC DNA]</scope>
    <source>
        <strain evidence="4 5">UAMH7299</strain>
    </source>
</reference>
<dbReference type="InterPro" id="IPR050789">
    <property type="entry name" value="Diverse_Enzym_Activities"/>
</dbReference>
<sequence length="413" mass="46023">MATTNTFDNTTPGALIDHETDALSEPQKSLPGAICWAVNGSGSPVVPTECMGQRSLQLDAAPMDKDTVLFLASSTKLVTAVAVMQCVERGLVNLDEPISNHLPEFKDYDVIDGWTEIDGGKEEPILRKAETTVTLRHLLNHTSGISASIFDPVYRKFNVWKGWPQRNPTSPETMTFPLRFDPGKKWMYGFGIDWVGILVTRLNKCTLGEYFQKNIFDPLQMKSTTFRPTRNPEIRERLASIIPRDEQGNLQPKPVEIWLKESEQVAMESGGYGLYSTASDYIRFLQTFLMGAENPLLKKETVEEMFKPQLESAQWMRENAVDPKGIAISGNIMFPDAAVNHGLGFIIKDEDSSTGCKRGAAEGGGLTNTYWWIDRSSGVAGLVFLNMLPYMDTAAVNLWIDYQTKVYKALATS</sequence>
<evidence type="ECO:0000256" key="2">
    <source>
        <dbReference type="ARBA" id="ARBA00022801"/>
    </source>
</evidence>
<dbReference type="OrthoDB" id="428260at2759"/>
<dbReference type="InterPro" id="IPR001466">
    <property type="entry name" value="Beta-lactam-related"/>
</dbReference>
<dbReference type="Proteomes" id="UP000224634">
    <property type="component" value="Unassembled WGS sequence"/>
</dbReference>
<dbReference type="Pfam" id="PF00144">
    <property type="entry name" value="Beta-lactamase"/>
    <property type="match status" value="1"/>
</dbReference>
<evidence type="ECO:0000256" key="1">
    <source>
        <dbReference type="ARBA" id="ARBA00009009"/>
    </source>
</evidence>
<dbReference type="AlphaFoldDB" id="A0A2B7XPN0"/>
<comment type="caution">
    <text evidence="4">The sequence shown here is derived from an EMBL/GenBank/DDBJ whole genome shotgun (WGS) entry which is preliminary data.</text>
</comment>
<dbReference type="EMBL" id="PDNA01000146">
    <property type="protein sequence ID" value="PGH10477.1"/>
    <property type="molecule type" value="Genomic_DNA"/>
</dbReference>
<evidence type="ECO:0000313" key="4">
    <source>
        <dbReference type="EMBL" id="PGH10477.1"/>
    </source>
</evidence>
<dbReference type="Gene3D" id="3.40.710.10">
    <property type="entry name" value="DD-peptidase/beta-lactamase superfamily"/>
    <property type="match status" value="1"/>
</dbReference>
<name>A0A2B7XPN0_POLH7</name>
<proteinExistence type="inferred from homology"/>
<keyword evidence="5" id="KW-1185">Reference proteome</keyword>
<gene>
    <name evidence="4" type="ORF">AJ80_07520</name>
</gene>
<dbReference type="SUPFAM" id="SSF56601">
    <property type="entry name" value="beta-lactamase/transpeptidase-like"/>
    <property type="match status" value="1"/>
</dbReference>
<feature type="domain" description="Beta-lactamase-related" evidence="3">
    <location>
        <begin position="60"/>
        <end position="391"/>
    </location>
</feature>
<keyword evidence="2" id="KW-0378">Hydrolase</keyword>
<evidence type="ECO:0000313" key="5">
    <source>
        <dbReference type="Proteomes" id="UP000224634"/>
    </source>
</evidence>
<dbReference type="GO" id="GO:0016787">
    <property type="term" value="F:hydrolase activity"/>
    <property type="evidence" value="ECO:0007669"/>
    <property type="project" value="UniProtKB-KW"/>
</dbReference>
<dbReference type="PANTHER" id="PTHR43283:SF17">
    <property type="entry name" value="(LOVD), PUTATIVE (AFU_ORTHOLOGUE AFUA_5G00920)-RELATED"/>
    <property type="match status" value="1"/>
</dbReference>
<protein>
    <recommendedName>
        <fullName evidence="3">Beta-lactamase-related domain-containing protein</fullName>
    </recommendedName>
</protein>
<comment type="similarity">
    <text evidence="1">Belongs to the class-A beta-lactamase family.</text>
</comment>
<dbReference type="STRING" id="1447883.A0A2B7XPN0"/>
<dbReference type="InterPro" id="IPR012338">
    <property type="entry name" value="Beta-lactam/transpept-like"/>
</dbReference>
<accession>A0A2B7XPN0</accession>